<dbReference type="STRING" id="1192034.CAP_5335"/>
<organism evidence="1 2">
    <name type="scientific">Chondromyces apiculatus DSM 436</name>
    <dbReference type="NCBI Taxonomy" id="1192034"/>
    <lineage>
        <taxon>Bacteria</taxon>
        <taxon>Pseudomonadati</taxon>
        <taxon>Myxococcota</taxon>
        <taxon>Polyangia</taxon>
        <taxon>Polyangiales</taxon>
        <taxon>Polyangiaceae</taxon>
        <taxon>Chondromyces</taxon>
    </lineage>
</organism>
<name>A0A017T399_9BACT</name>
<keyword evidence="2" id="KW-1185">Reference proteome</keyword>
<dbReference type="AlphaFoldDB" id="A0A017T399"/>
<protein>
    <submittedName>
        <fullName evidence="1">Uncharacterized protein</fullName>
    </submittedName>
</protein>
<dbReference type="EMBL" id="ASRX01000043">
    <property type="protein sequence ID" value="EYF03724.1"/>
    <property type="molecule type" value="Genomic_DNA"/>
</dbReference>
<sequence length="46" mass="4801">MKVIAECEASIAHRVSAVVCFVAAPAVNSVLVVVMRDNVHPAASTH</sequence>
<comment type="caution">
    <text evidence="1">The sequence shown here is derived from an EMBL/GenBank/DDBJ whole genome shotgun (WGS) entry which is preliminary data.</text>
</comment>
<dbReference type="Proteomes" id="UP000019678">
    <property type="component" value="Unassembled WGS sequence"/>
</dbReference>
<reference evidence="1 2" key="1">
    <citation type="submission" date="2013-05" db="EMBL/GenBank/DDBJ databases">
        <title>Genome assembly of Chondromyces apiculatus DSM 436.</title>
        <authorList>
            <person name="Sharma G."/>
            <person name="Khatri I."/>
            <person name="Kaur C."/>
            <person name="Mayilraj S."/>
            <person name="Subramanian S."/>
        </authorList>
    </citation>
    <scope>NUCLEOTIDE SEQUENCE [LARGE SCALE GENOMIC DNA]</scope>
    <source>
        <strain evidence="1 2">DSM 436</strain>
    </source>
</reference>
<accession>A0A017T399</accession>
<gene>
    <name evidence="1" type="ORF">CAP_5335</name>
</gene>
<evidence type="ECO:0000313" key="2">
    <source>
        <dbReference type="Proteomes" id="UP000019678"/>
    </source>
</evidence>
<evidence type="ECO:0000313" key="1">
    <source>
        <dbReference type="EMBL" id="EYF03724.1"/>
    </source>
</evidence>
<proteinExistence type="predicted"/>